<dbReference type="InterPro" id="IPR001375">
    <property type="entry name" value="Peptidase_S9_cat"/>
</dbReference>
<organism evidence="3 4">
    <name type="scientific">Candidatus Gottesmanbacteria bacterium GW2011_GWA1_44_24b</name>
    <dbReference type="NCBI Taxonomy" id="1618437"/>
    <lineage>
        <taxon>Bacteria</taxon>
        <taxon>Candidatus Gottesmaniibacteriota</taxon>
    </lineage>
</organism>
<dbReference type="Gene3D" id="3.40.50.1820">
    <property type="entry name" value="alpha/beta hydrolase"/>
    <property type="match status" value="1"/>
</dbReference>
<dbReference type="GO" id="GO:0006508">
    <property type="term" value="P:proteolysis"/>
    <property type="evidence" value="ECO:0007669"/>
    <property type="project" value="InterPro"/>
</dbReference>
<dbReference type="EMBL" id="LCIQ01000048">
    <property type="protein sequence ID" value="KKT59125.1"/>
    <property type="molecule type" value="Genomic_DNA"/>
</dbReference>
<name>A0A0G1IIZ3_9BACT</name>
<feature type="domain" description="Peptidase S9 prolyl oligopeptidase catalytic" evidence="2">
    <location>
        <begin position="140"/>
        <end position="327"/>
    </location>
</feature>
<reference evidence="3 4" key="1">
    <citation type="journal article" date="2015" name="Nature">
        <title>rRNA introns, odd ribosomes, and small enigmatic genomes across a large radiation of phyla.</title>
        <authorList>
            <person name="Brown C.T."/>
            <person name="Hug L.A."/>
            <person name="Thomas B.C."/>
            <person name="Sharon I."/>
            <person name="Castelle C.J."/>
            <person name="Singh A."/>
            <person name="Wilkins M.J."/>
            <person name="Williams K.H."/>
            <person name="Banfield J.F."/>
        </authorList>
    </citation>
    <scope>NUCLEOTIDE SEQUENCE [LARGE SCALE GENOMIC DNA]</scope>
</reference>
<dbReference type="Pfam" id="PF00326">
    <property type="entry name" value="Peptidase_S9"/>
    <property type="match status" value="1"/>
</dbReference>
<evidence type="ECO:0000313" key="4">
    <source>
        <dbReference type="Proteomes" id="UP000034521"/>
    </source>
</evidence>
<evidence type="ECO:0000256" key="1">
    <source>
        <dbReference type="ARBA" id="ARBA00022801"/>
    </source>
</evidence>
<dbReference type="InterPro" id="IPR050261">
    <property type="entry name" value="FrsA_esterase"/>
</dbReference>
<keyword evidence="1" id="KW-0378">Hydrolase</keyword>
<accession>A0A0G1IIZ3</accession>
<evidence type="ECO:0000313" key="3">
    <source>
        <dbReference type="EMBL" id="KKT59125.1"/>
    </source>
</evidence>
<dbReference type="InterPro" id="IPR029058">
    <property type="entry name" value="AB_hydrolase_fold"/>
</dbReference>
<dbReference type="AlphaFoldDB" id="A0A0G1IIZ3"/>
<dbReference type="GO" id="GO:0008236">
    <property type="term" value="F:serine-type peptidase activity"/>
    <property type="evidence" value="ECO:0007669"/>
    <property type="project" value="InterPro"/>
</dbReference>
<comment type="caution">
    <text evidence="3">The sequence shown here is derived from an EMBL/GenBank/DDBJ whole genome shotgun (WGS) entry which is preliminary data.</text>
</comment>
<evidence type="ECO:0000259" key="2">
    <source>
        <dbReference type="Pfam" id="PF00326"/>
    </source>
</evidence>
<dbReference type="PANTHER" id="PTHR22946:SF9">
    <property type="entry name" value="POLYKETIDE TRANSFERASE AF380"/>
    <property type="match status" value="1"/>
</dbReference>
<dbReference type="SUPFAM" id="SSF53474">
    <property type="entry name" value="alpha/beta-Hydrolases"/>
    <property type="match status" value="1"/>
</dbReference>
<proteinExistence type="predicted"/>
<gene>
    <name evidence="3" type="ORF">UW52_C0048G0008</name>
</gene>
<dbReference type="Proteomes" id="UP000034521">
    <property type="component" value="Unassembled WGS sequence"/>
</dbReference>
<dbReference type="GO" id="GO:0052689">
    <property type="term" value="F:carboxylic ester hydrolase activity"/>
    <property type="evidence" value="ECO:0007669"/>
    <property type="project" value="UniProtKB-ARBA"/>
</dbReference>
<sequence length="346" mass="38487">MWVWVGIAVIILLFIGITGWVISERTTPLTLTPLSNLPLKEKTLEKYTIENLAKRTFTPSPIVFEEPIATTSSFTVLPFYFMSDPTSPSTSLGIRGAGGKRVTGLAHVPNVPLAEKLPVIIQFRGFADREAYTPGLGTKHSAEVFAANGFVSLAPDFLGYGGSDAGSTNVFEDRFETYTTALTLLASIPTISFVDPSHVFLWGHSNGGQIALTVLTILGEKGTAYPASLWAPVTKKFPYSILYYTDEFEDYGKGLRRELATFEKDYDTDQFAFSNYLDRIKASILFHQGTDDEAVPLRWSSDFVKDMQSRGKTIRYYTYPGSDHNLTVGWNTVVSRDVEFFRSNTR</sequence>
<dbReference type="PANTHER" id="PTHR22946">
    <property type="entry name" value="DIENELACTONE HYDROLASE DOMAIN-CONTAINING PROTEIN-RELATED"/>
    <property type="match status" value="1"/>
</dbReference>
<protein>
    <submittedName>
        <fullName evidence="3">Peptidase</fullName>
    </submittedName>
</protein>